<keyword evidence="1" id="KW-1133">Transmembrane helix</keyword>
<dbReference type="InterPro" id="IPR003646">
    <property type="entry name" value="SH3-like_bac-type"/>
</dbReference>
<keyword evidence="1" id="KW-0472">Membrane</keyword>
<dbReference type="SMART" id="SM00287">
    <property type="entry name" value="SH3b"/>
    <property type="match status" value="3"/>
</dbReference>
<accession>A0A3D8I9V4</accession>
<dbReference type="EMBL" id="NXLS01000010">
    <property type="protein sequence ID" value="RDU61917.1"/>
    <property type="molecule type" value="Genomic_DNA"/>
</dbReference>
<evidence type="ECO:0000256" key="1">
    <source>
        <dbReference type="SAM" id="Phobius"/>
    </source>
</evidence>
<dbReference type="InterPro" id="IPR052354">
    <property type="entry name" value="Cell_Wall_Dynamics_Protein"/>
</dbReference>
<dbReference type="RefSeq" id="WP_115552152.1">
    <property type="nucleotide sequence ID" value="NZ_CAQNTT010000011.1"/>
</dbReference>
<evidence type="ECO:0000313" key="3">
    <source>
        <dbReference type="EMBL" id="RDU61917.1"/>
    </source>
</evidence>
<dbReference type="PANTHER" id="PTHR34408:SF1">
    <property type="entry name" value="GLYCOSYL HYDROLASE FAMILY 19 DOMAIN-CONTAINING PROTEIN HI_1415"/>
    <property type="match status" value="1"/>
</dbReference>
<comment type="caution">
    <text evidence="3">The sequence shown here is derived from an EMBL/GenBank/DDBJ whole genome shotgun (WGS) entry which is preliminary data.</text>
</comment>
<dbReference type="AlphaFoldDB" id="A0A3D8I9V4"/>
<dbReference type="Pfam" id="PF08239">
    <property type="entry name" value="SH3_3"/>
    <property type="match status" value="3"/>
</dbReference>
<feature type="domain" description="SH3b" evidence="2">
    <location>
        <begin position="103"/>
        <end position="168"/>
    </location>
</feature>
<feature type="domain" description="SH3b" evidence="2">
    <location>
        <begin position="327"/>
        <end position="392"/>
    </location>
</feature>
<evidence type="ECO:0000313" key="4">
    <source>
        <dbReference type="Proteomes" id="UP000256650"/>
    </source>
</evidence>
<protein>
    <recommendedName>
        <fullName evidence="2">SH3b domain-containing protein</fullName>
    </recommendedName>
</protein>
<dbReference type="Gene3D" id="2.30.30.40">
    <property type="entry name" value="SH3 Domains"/>
    <property type="match status" value="3"/>
</dbReference>
<name>A0A3D8I9V4_9HELI</name>
<gene>
    <name evidence="3" type="ORF">CQA43_08405</name>
</gene>
<evidence type="ECO:0000259" key="2">
    <source>
        <dbReference type="SMART" id="SM00287"/>
    </source>
</evidence>
<organism evidence="3 4">
    <name type="scientific">Helicobacter ganmani</name>
    <dbReference type="NCBI Taxonomy" id="60246"/>
    <lineage>
        <taxon>Bacteria</taxon>
        <taxon>Pseudomonadati</taxon>
        <taxon>Campylobacterota</taxon>
        <taxon>Epsilonproteobacteria</taxon>
        <taxon>Campylobacterales</taxon>
        <taxon>Helicobacteraceae</taxon>
        <taxon>Helicobacter</taxon>
    </lineage>
</organism>
<dbReference type="PANTHER" id="PTHR34408">
    <property type="entry name" value="FAMILY PROTEIN, PUTATIVE-RELATED"/>
    <property type="match status" value="1"/>
</dbReference>
<reference evidence="3 4" key="1">
    <citation type="submission" date="2018-04" db="EMBL/GenBank/DDBJ databases">
        <title>Novel Campyloabacter and Helicobacter Species and Strains.</title>
        <authorList>
            <person name="Mannion A.J."/>
            <person name="Shen Z."/>
            <person name="Fox J.G."/>
        </authorList>
    </citation>
    <scope>NUCLEOTIDE SEQUENCE [LARGE SCALE GENOMIC DNA]</scope>
    <source>
        <strain evidence="3 4">MIT 99-5101</strain>
    </source>
</reference>
<feature type="domain" description="SH3b" evidence="2">
    <location>
        <begin position="195"/>
        <end position="257"/>
    </location>
</feature>
<proteinExistence type="predicted"/>
<feature type="transmembrane region" description="Helical" evidence="1">
    <location>
        <begin position="12"/>
        <end position="32"/>
    </location>
</feature>
<sequence>MISMLESLKKFLKVYPLPIFVLLLSFVIYYSAFEIIRKKEITPIAAETEADSMLSKENKIATNIAESPTKPFIESNPTQSQQEVQTTENLSAQEVQNQPIQPPKTYLSTNVKSLNIRQEPSTTAAIAGKLTPTEQVILLEEKGDWILIADAGDEKPLGWIMKKFSYEITFPIQVLSQEQNIELPKSLVAPVSTTANKIYVTSNVRSLNIRQEPNATSAVIGKLTPSHKVILLEQRGEWIMIGTSEEGKVLGWILKSYTQEIPKEIMISDTKPANVINTESNPIPAMPSTLVPTQNNAPLQQTITNAANAEIPNVQNANTPIQNTQDTPIYTSKVPSLNIRELPSTDTPIIGKLTPNDSVIIVETQDAWVRILDANTPSIKNGWVVRRSLVTRQ</sequence>
<keyword evidence="4" id="KW-1185">Reference proteome</keyword>
<keyword evidence="1" id="KW-0812">Transmembrane</keyword>
<dbReference type="OrthoDB" id="5319609at2"/>
<dbReference type="Proteomes" id="UP000256650">
    <property type="component" value="Unassembled WGS sequence"/>
</dbReference>